<evidence type="ECO:0000313" key="1">
    <source>
        <dbReference type="EMBL" id="QTV06736.1"/>
    </source>
</evidence>
<accession>A0ABX7XFK8</accession>
<gene>
    <name evidence="1" type="ORF">J9309_05325</name>
</gene>
<dbReference type="Pfam" id="PF09357">
    <property type="entry name" value="RteC"/>
    <property type="match status" value="1"/>
</dbReference>
<dbReference type="Proteomes" id="UP000672011">
    <property type="component" value="Chromosome"/>
</dbReference>
<sequence length="272" mass="32220">MSYQLKIIYSKLEADLTVLKRKNLNSIDEAENAIQLIEQCLSVIQEKLTNHNFCSTIDEINYFKEEFPKIFRIYYYYKTLFNIESQKYFNCISKFQEIEFYSAHIPQLNSIDEDEINLLRESKSTFNHKSKKLYLRKYFKWRRQNLTTAMNETYVTSSISVAIGKRHAKADVIHYLQKKIDDLNNKSTIQKSPLQWTSSKVLLVELIYALSLTGCINDGEVELNQLILHFEILFNVELDNHNSIIQNIKARKINKTKFIDMLREYLSKKLLD</sequence>
<keyword evidence="2" id="KW-1185">Reference proteome</keyword>
<organism evidence="1 2">
    <name type="scientific">Faecalibacter bovis</name>
    <dbReference type="NCBI Taxonomy" id="2898187"/>
    <lineage>
        <taxon>Bacteria</taxon>
        <taxon>Pseudomonadati</taxon>
        <taxon>Bacteroidota</taxon>
        <taxon>Flavobacteriia</taxon>
        <taxon>Flavobacteriales</taxon>
        <taxon>Weeksellaceae</taxon>
        <taxon>Faecalibacter</taxon>
    </lineage>
</organism>
<evidence type="ECO:0000313" key="2">
    <source>
        <dbReference type="Proteomes" id="UP000672011"/>
    </source>
</evidence>
<dbReference type="EMBL" id="CP072842">
    <property type="protein sequence ID" value="QTV06736.1"/>
    <property type="molecule type" value="Genomic_DNA"/>
</dbReference>
<proteinExistence type="predicted"/>
<protein>
    <submittedName>
        <fullName evidence="1">RteC domain-containing protein</fullName>
    </submittedName>
</protein>
<reference evidence="1 2" key="1">
    <citation type="journal article" date="2021" name="Int. J. Syst. Evol. Microbiol.">
        <title>Faecalibacter bovis sp. nov., isolated from cow faeces.</title>
        <authorList>
            <person name="Li F."/>
            <person name="Zhao W."/>
            <person name="Hong Q."/>
            <person name="Shao Q."/>
            <person name="Song J."/>
            <person name="Yang S."/>
        </authorList>
    </citation>
    <scope>NUCLEOTIDE SEQUENCE [LARGE SCALE GENOMIC DNA]</scope>
    <source>
        <strain evidence="1 2">ZY171143</strain>
    </source>
</reference>
<dbReference type="InterPro" id="IPR018534">
    <property type="entry name" value="Tet_reg_excision_RteC"/>
</dbReference>
<name>A0ABX7XFK8_9FLAO</name>
<reference evidence="2" key="2">
    <citation type="submission" date="2021-04" db="EMBL/GenBank/DDBJ databases">
        <title>Taxonomy of Flavobacteriaceae bacterium ZY171143.</title>
        <authorList>
            <person name="Li F."/>
        </authorList>
    </citation>
    <scope>NUCLEOTIDE SEQUENCE [LARGE SCALE GENOMIC DNA]</scope>
    <source>
        <strain evidence="2">ZY171143</strain>
    </source>
</reference>
<dbReference type="RefSeq" id="WP_230477497.1">
    <property type="nucleotide sequence ID" value="NZ_CP072842.1"/>
</dbReference>